<name>A0A9Q9AZM5_9PEZI</name>
<dbReference type="GO" id="GO:0016787">
    <property type="term" value="F:hydrolase activity"/>
    <property type="evidence" value="ECO:0007669"/>
    <property type="project" value="UniProtKB-KW"/>
</dbReference>
<dbReference type="Proteomes" id="UP001056384">
    <property type="component" value="Chromosome 7"/>
</dbReference>
<dbReference type="EMBL" id="CP099424">
    <property type="protein sequence ID" value="USW54943.1"/>
    <property type="molecule type" value="Genomic_DNA"/>
</dbReference>
<keyword evidence="3" id="KW-0378">Hydrolase</keyword>
<feature type="domain" description="DUF7605" evidence="2">
    <location>
        <begin position="631"/>
        <end position="812"/>
    </location>
</feature>
<dbReference type="SUPFAM" id="SSF52540">
    <property type="entry name" value="P-loop containing nucleoside triphosphate hydrolases"/>
    <property type="match status" value="1"/>
</dbReference>
<organism evidence="3 4">
    <name type="scientific">Septoria linicola</name>
    <dbReference type="NCBI Taxonomy" id="215465"/>
    <lineage>
        <taxon>Eukaryota</taxon>
        <taxon>Fungi</taxon>
        <taxon>Dikarya</taxon>
        <taxon>Ascomycota</taxon>
        <taxon>Pezizomycotina</taxon>
        <taxon>Dothideomycetes</taxon>
        <taxon>Dothideomycetidae</taxon>
        <taxon>Mycosphaerellales</taxon>
        <taxon>Mycosphaerellaceae</taxon>
        <taxon>Septoria</taxon>
    </lineage>
</organism>
<evidence type="ECO:0000256" key="1">
    <source>
        <dbReference type="SAM" id="MobiDB-lite"/>
    </source>
</evidence>
<keyword evidence="4" id="KW-1185">Reference proteome</keyword>
<dbReference type="Gene3D" id="3.40.50.300">
    <property type="entry name" value="P-loop containing nucleotide triphosphate hydrolases"/>
    <property type="match status" value="1"/>
</dbReference>
<sequence>MKSDTITEADDAATADTIHVAGSAHAAADALATGNDEDEGLYVEAPAYDPELAQLPGRSERLCEGVRSIVPSTLYEHPTFQHLMLKLSNAMTCPTSYKLRINLVGRSGAGKSSHLNCLLDRPGLARANALGAGCTHVPTTYESAFPHQTKPFAVRVEFFNLNEVRKRMAHMLHSWIAANIEDDLADLLEEDKLEVKEGEQSALDNFCALFCTQKQISTREAAIAYLKVAQNRPEEKVLDQLVGWCEELLPVETEADTNKHRQKACYRYSVLHFEAESLTELHQGLDSYAFSDPTLTKPSLWPLVKLIRIGLSGVSILQYATFTDWPGYGDTNVFRANASSERMSDCDEIWTISPIDRVCTEPTVWRNIERYNAAASCHIVCTQIDVKCDDDDAQEMAANDVVLRDEHRRLMREDKSLREELRGMEKEFEEREELDDRGSRATTGGKRQKLSDAAIEENKEKLWALRSKTRALEKRAKQSKQERRQLIVDMRKGYFRTKLREKVTTTGLLDANIKIFCVSNEHYMGRKDVKDVFGPLLTLEGTGIPEIRRHILTTVAPEIMKSRNEYVNHTLAAVVHGIRIVVQPEELKDSSGMLLGIQDRQLGLQQHKQVFLAEIEHAIQEYFVKPMSKARKECTATAMGIIKEKRNWRAPSLRAFLRHDGCYKTFAIGREVWNEQFLLPAAPILLANWEKYVQAWNRTFDKLQKALREEVLSILQLARKRAGKRTPKATDSRLEDLAQAQWNGVKTLGEKIGVDSAKKFESIKIAATQAGDEDVEAYIDVILEEAYEECRSVTGHGYRIKVLDTLETHFKRGGKASPFMLLGAKIADALEADADLRADLLINKVSLILEDIEKWLQGALFKEEDDDAEVQAIKKELAKYLPGVQEEFEDLQQMLVMIDQRYGNEE</sequence>
<dbReference type="OrthoDB" id="3598281at2759"/>
<feature type="compositionally biased region" description="Basic and acidic residues" evidence="1">
    <location>
        <begin position="428"/>
        <end position="439"/>
    </location>
</feature>
<gene>
    <name evidence="3" type="ORF">Slin15195_G082620</name>
</gene>
<evidence type="ECO:0000313" key="3">
    <source>
        <dbReference type="EMBL" id="USW54943.1"/>
    </source>
</evidence>
<evidence type="ECO:0000313" key="4">
    <source>
        <dbReference type="Proteomes" id="UP001056384"/>
    </source>
</evidence>
<dbReference type="PANTHER" id="PTHR36681:SF3">
    <property type="entry name" value="NUCLEAR GTPASE, GERMINAL CENTER-ASSOCIATED, TANDEM DUPLICATE 3"/>
    <property type="match status" value="1"/>
</dbReference>
<dbReference type="InterPro" id="IPR056024">
    <property type="entry name" value="DUF7605"/>
</dbReference>
<protein>
    <submittedName>
        <fullName evidence="3">P-loop containing nucleoside triphosphate hydrolase</fullName>
    </submittedName>
</protein>
<feature type="region of interest" description="Disordered" evidence="1">
    <location>
        <begin position="428"/>
        <end position="450"/>
    </location>
</feature>
<dbReference type="Pfam" id="PF24564">
    <property type="entry name" value="DUF7605"/>
    <property type="match status" value="1"/>
</dbReference>
<dbReference type="PANTHER" id="PTHR36681">
    <property type="entry name" value="NUCLEAR GTPASE, GERMINAL CENTER-ASSOCIATED, TANDEM DUPLICATE 3"/>
    <property type="match status" value="1"/>
</dbReference>
<accession>A0A9Q9AZM5</accession>
<dbReference type="AlphaFoldDB" id="A0A9Q9AZM5"/>
<reference evidence="3" key="1">
    <citation type="submission" date="2022-06" db="EMBL/GenBank/DDBJ databases">
        <title>Complete genome sequences of two strains of the flax pathogen Septoria linicola.</title>
        <authorList>
            <person name="Lapalu N."/>
            <person name="Simon A."/>
            <person name="Demenou B."/>
            <person name="Paumier D."/>
            <person name="Guillot M.-P."/>
            <person name="Gout L."/>
            <person name="Valade R."/>
        </authorList>
    </citation>
    <scope>NUCLEOTIDE SEQUENCE</scope>
    <source>
        <strain evidence="3">SE15195</strain>
    </source>
</reference>
<evidence type="ECO:0000259" key="2">
    <source>
        <dbReference type="Pfam" id="PF24564"/>
    </source>
</evidence>
<dbReference type="InterPro" id="IPR027417">
    <property type="entry name" value="P-loop_NTPase"/>
</dbReference>
<proteinExistence type="predicted"/>